<keyword evidence="2" id="KW-1185">Reference proteome</keyword>
<accession>A0ABW1DRB3</accession>
<reference evidence="2" key="1">
    <citation type="journal article" date="2019" name="Int. J. Syst. Evol. Microbiol.">
        <title>The Global Catalogue of Microorganisms (GCM) 10K type strain sequencing project: providing services to taxonomists for standard genome sequencing and annotation.</title>
        <authorList>
            <consortium name="The Broad Institute Genomics Platform"/>
            <consortium name="The Broad Institute Genome Sequencing Center for Infectious Disease"/>
            <person name="Wu L."/>
            <person name="Ma J."/>
        </authorList>
    </citation>
    <scope>NUCLEOTIDE SEQUENCE [LARGE SCALE GENOMIC DNA]</scope>
    <source>
        <strain evidence="2">JCM 10411</strain>
    </source>
</reference>
<dbReference type="Proteomes" id="UP001596180">
    <property type="component" value="Unassembled WGS sequence"/>
</dbReference>
<proteinExistence type="predicted"/>
<protein>
    <recommendedName>
        <fullName evidence="3">SAM-dependent methyltransferase</fullName>
    </recommendedName>
</protein>
<gene>
    <name evidence="1" type="ORF">ACFPZI_04925</name>
</gene>
<organism evidence="1 2">
    <name type="scientific">Streptomyces chlorus</name>
    <dbReference type="NCBI Taxonomy" id="887452"/>
    <lineage>
        <taxon>Bacteria</taxon>
        <taxon>Bacillati</taxon>
        <taxon>Actinomycetota</taxon>
        <taxon>Actinomycetes</taxon>
        <taxon>Kitasatosporales</taxon>
        <taxon>Streptomycetaceae</taxon>
        <taxon>Streptomyces</taxon>
    </lineage>
</organism>
<evidence type="ECO:0000313" key="2">
    <source>
        <dbReference type="Proteomes" id="UP001596180"/>
    </source>
</evidence>
<name>A0ABW1DRB3_9ACTN</name>
<sequence length="72" mass="7509">MTDTAPATAPAPDHIAATRAFYDAVAEDYADRFRDVFAAQPLELALLAGFAGLVEAGGAGGRLHPTREVRPA</sequence>
<evidence type="ECO:0008006" key="3">
    <source>
        <dbReference type="Google" id="ProtNLM"/>
    </source>
</evidence>
<evidence type="ECO:0000313" key="1">
    <source>
        <dbReference type="EMBL" id="MFC5851195.1"/>
    </source>
</evidence>
<dbReference type="RefSeq" id="WP_381358669.1">
    <property type="nucleotide sequence ID" value="NZ_JBHSOA010000009.1"/>
</dbReference>
<comment type="caution">
    <text evidence="1">The sequence shown here is derived from an EMBL/GenBank/DDBJ whole genome shotgun (WGS) entry which is preliminary data.</text>
</comment>
<dbReference type="EMBL" id="JBHSOA010000009">
    <property type="protein sequence ID" value="MFC5851195.1"/>
    <property type="molecule type" value="Genomic_DNA"/>
</dbReference>